<dbReference type="Pfam" id="PF08402">
    <property type="entry name" value="TOBE_2"/>
    <property type="match status" value="1"/>
</dbReference>
<dbReference type="InterPro" id="IPR027417">
    <property type="entry name" value="P-loop_NTPase"/>
</dbReference>
<evidence type="ECO:0000313" key="10">
    <source>
        <dbReference type="Proteomes" id="UP000028123"/>
    </source>
</evidence>
<dbReference type="InterPro" id="IPR003439">
    <property type="entry name" value="ABC_transporter-like_ATP-bd"/>
</dbReference>
<dbReference type="PANTHER" id="PTHR42781">
    <property type="entry name" value="SPERMIDINE/PUTRESCINE IMPORT ATP-BINDING PROTEIN POTA"/>
    <property type="match status" value="1"/>
</dbReference>
<dbReference type="SUPFAM" id="SSF52540">
    <property type="entry name" value="P-loop containing nucleoside triphosphate hydrolases"/>
    <property type="match status" value="1"/>
</dbReference>
<dbReference type="PROSITE" id="PS00211">
    <property type="entry name" value="ABC_TRANSPORTER_1"/>
    <property type="match status" value="1"/>
</dbReference>
<proteinExistence type="predicted"/>
<evidence type="ECO:0000256" key="3">
    <source>
        <dbReference type="ARBA" id="ARBA00022840"/>
    </source>
</evidence>
<sequence>MDVVIRGLEKSFGAMQALRRTDLVIRKGRFTTLLGPSGCGKTTLLRMIAGLERPDRGEILLGDDCLFSAEKRIDLPAHKRHFGMVFQDFALWPHMTVFENVAFGLRATGQTKELKRRVEEAVVQVRLQGMEKRYPHQLSGGQQQRVAFARAVALRPQLVLFDEPLSALDAVLRDEMRLELMSLVRDIGLTALYVTHDQTEAMSMSDEIVVMQEGRILQQGAPEDIYRTPAHPFVARFIGKSNWLVPDRSLLRPEHVRWSEPEEGAAAAYPGMIRSVSYVGDRYEIGLDMGVIGQWTAYHSTRLQAGERVTVYVSPQHIHHISE</sequence>
<comment type="catalytic activity">
    <reaction evidence="4">
        <text>a quaternary ammonium(out) + ATP + H2O = a quaternary ammonium(in) + ADP + phosphate + H(+)</text>
        <dbReference type="Rhea" id="RHEA:11036"/>
        <dbReference type="ChEBI" id="CHEBI:15377"/>
        <dbReference type="ChEBI" id="CHEBI:15378"/>
        <dbReference type="ChEBI" id="CHEBI:30616"/>
        <dbReference type="ChEBI" id="CHEBI:35267"/>
        <dbReference type="ChEBI" id="CHEBI:43474"/>
        <dbReference type="ChEBI" id="CHEBI:456216"/>
        <dbReference type="EC" id="7.6.2.9"/>
    </reaction>
</comment>
<dbReference type="SUPFAM" id="SSF50331">
    <property type="entry name" value="MOP-like"/>
    <property type="match status" value="1"/>
</dbReference>
<dbReference type="AlphaFoldDB" id="A0A081NYN4"/>
<accession>A0A081NYN4</accession>
<dbReference type="Pfam" id="PF00005">
    <property type="entry name" value="ABC_tran"/>
    <property type="match status" value="1"/>
</dbReference>
<evidence type="ECO:0000313" key="9">
    <source>
        <dbReference type="EMBL" id="KEQ23557.1"/>
    </source>
</evidence>
<dbReference type="GO" id="GO:0015418">
    <property type="term" value="F:ABC-type quaternary ammonium compound transporting activity"/>
    <property type="evidence" value="ECO:0007669"/>
    <property type="project" value="UniProtKB-EC"/>
</dbReference>
<evidence type="ECO:0000256" key="4">
    <source>
        <dbReference type="ARBA" id="ARBA00052482"/>
    </source>
</evidence>
<comment type="subunit">
    <text evidence="5">The complex is composed of two ATP-binding proteins (OpuCA), two transmembrane proteins (OpuCB and OpuCD) and a solute-binding protein (OpuCC).</text>
</comment>
<name>A0A081NYN4_9BACL</name>
<dbReference type="InterPro" id="IPR003593">
    <property type="entry name" value="AAA+_ATPase"/>
</dbReference>
<evidence type="ECO:0000256" key="1">
    <source>
        <dbReference type="ARBA" id="ARBA00022448"/>
    </source>
</evidence>
<evidence type="ECO:0000256" key="7">
    <source>
        <dbReference type="ARBA" id="ARBA00070305"/>
    </source>
</evidence>
<dbReference type="PANTHER" id="PTHR42781:SF4">
    <property type="entry name" value="SPERMIDINE_PUTRESCINE IMPORT ATP-BINDING PROTEIN POTA"/>
    <property type="match status" value="1"/>
</dbReference>
<comment type="caution">
    <text evidence="9">The sequence shown here is derived from an EMBL/GenBank/DDBJ whole genome shotgun (WGS) entry which is preliminary data.</text>
</comment>
<protein>
    <recommendedName>
        <fullName evidence="7">Carnitine transport ATP-binding protein OpuCA</fullName>
        <ecNumber evidence="6">7.6.2.9</ecNumber>
    </recommendedName>
</protein>
<dbReference type="RefSeq" id="WP_036688101.1">
    <property type="nucleotide sequence ID" value="NZ_JNVM01000021.1"/>
</dbReference>
<evidence type="ECO:0000256" key="2">
    <source>
        <dbReference type="ARBA" id="ARBA00022741"/>
    </source>
</evidence>
<dbReference type="InterPro" id="IPR050093">
    <property type="entry name" value="ABC_SmlMolc_Importer"/>
</dbReference>
<feature type="domain" description="ABC transporter" evidence="8">
    <location>
        <begin position="3"/>
        <end position="238"/>
    </location>
</feature>
<dbReference type="SMART" id="SM00382">
    <property type="entry name" value="AAA"/>
    <property type="match status" value="1"/>
</dbReference>
<dbReference type="InterPro" id="IPR013611">
    <property type="entry name" value="Transp-assoc_OB_typ2"/>
</dbReference>
<reference evidence="9 10" key="1">
    <citation type="submission" date="2014-06" db="EMBL/GenBank/DDBJ databases">
        <title>Draft genome sequence of Paenibacillus sp. MSt1.</title>
        <authorList>
            <person name="Aw Y.K."/>
            <person name="Ong K.S."/>
            <person name="Gan H.M."/>
            <person name="Lee S.M."/>
        </authorList>
    </citation>
    <scope>NUCLEOTIDE SEQUENCE [LARGE SCALE GENOMIC DNA]</scope>
    <source>
        <strain evidence="9 10">MSt1</strain>
    </source>
</reference>
<dbReference type="FunFam" id="3.40.50.300:FF:000425">
    <property type="entry name" value="Probable ABC transporter, ATP-binding subunit"/>
    <property type="match status" value="1"/>
</dbReference>
<dbReference type="GO" id="GO:0043190">
    <property type="term" value="C:ATP-binding cassette (ABC) transporter complex"/>
    <property type="evidence" value="ECO:0007669"/>
    <property type="project" value="InterPro"/>
</dbReference>
<keyword evidence="10" id="KW-1185">Reference proteome</keyword>
<dbReference type="GO" id="GO:0005524">
    <property type="term" value="F:ATP binding"/>
    <property type="evidence" value="ECO:0007669"/>
    <property type="project" value="UniProtKB-KW"/>
</dbReference>
<dbReference type="InterPro" id="IPR008995">
    <property type="entry name" value="Mo/tungstate-bd_C_term_dom"/>
</dbReference>
<dbReference type="EC" id="7.6.2.9" evidence="6"/>
<dbReference type="Proteomes" id="UP000028123">
    <property type="component" value="Unassembled WGS sequence"/>
</dbReference>
<dbReference type="eggNOG" id="COG3842">
    <property type="taxonomic scope" value="Bacteria"/>
</dbReference>
<evidence type="ECO:0000256" key="5">
    <source>
        <dbReference type="ARBA" id="ARBA00063934"/>
    </source>
</evidence>
<evidence type="ECO:0000256" key="6">
    <source>
        <dbReference type="ARBA" id="ARBA00066388"/>
    </source>
</evidence>
<dbReference type="PROSITE" id="PS50893">
    <property type="entry name" value="ABC_TRANSPORTER_2"/>
    <property type="match status" value="1"/>
</dbReference>
<organism evidence="9 10">
    <name type="scientific">Paenibacillus tyrfis</name>
    <dbReference type="NCBI Taxonomy" id="1501230"/>
    <lineage>
        <taxon>Bacteria</taxon>
        <taxon>Bacillati</taxon>
        <taxon>Bacillota</taxon>
        <taxon>Bacilli</taxon>
        <taxon>Bacillales</taxon>
        <taxon>Paenibacillaceae</taxon>
        <taxon>Paenibacillus</taxon>
    </lineage>
</organism>
<dbReference type="InterPro" id="IPR017871">
    <property type="entry name" value="ABC_transporter-like_CS"/>
</dbReference>
<dbReference type="GO" id="GO:0016887">
    <property type="term" value="F:ATP hydrolysis activity"/>
    <property type="evidence" value="ECO:0007669"/>
    <property type="project" value="InterPro"/>
</dbReference>
<dbReference type="Gene3D" id="3.40.50.300">
    <property type="entry name" value="P-loop containing nucleotide triphosphate hydrolases"/>
    <property type="match status" value="1"/>
</dbReference>
<dbReference type="OrthoDB" id="9802264at2"/>
<keyword evidence="3 9" id="KW-0067">ATP-binding</keyword>
<keyword evidence="1" id="KW-0813">Transport</keyword>
<evidence type="ECO:0000259" key="8">
    <source>
        <dbReference type="PROSITE" id="PS50893"/>
    </source>
</evidence>
<gene>
    <name evidence="9" type="ORF">ET33_15640</name>
</gene>
<dbReference type="EMBL" id="JNVM01000021">
    <property type="protein sequence ID" value="KEQ23557.1"/>
    <property type="molecule type" value="Genomic_DNA"/>
</dbReference>
<keyword evidence="2" id="KW-0547">Nucleotide-binding</keyword>